<evidence type="ECO:0000313" key="2">
    <source>
        <dbReference type="RefSeq" id="XP_030374630.1"/>
    </source>
</evidence>
<protein>
    <submittedName>
        <fullName evidence="2">Uncharacterized protein LOC115624174</fullName>
    </submittedName>
</protein>
<dbReference type="Proteomes" id="UP000504634">
    <property type="component" value="Unplaced"/>
</dbReference>
<organism evidence="1 2">
    <name type="scientific">Drosophila lebanonensis</name>
    <name type="common">Fruit fly</name>
    <name type="synonym">Scaptodrosophila lebanonensis</name>
    <dbReference type="NCBI Taxonomy" id="7225"/>
    <lineage>
        <taxon>Eukaryota</taxon>
        <taxon>Metazoa</taxon>
        <taxon>Ecdysozoa</taxon>
        <taxon>Arthropoda</taxon>
        <taxon>Hexapoda</taxon>
        <taxon>Insecta</taxon>
        <taxon>Pterygota</taxon>
        <taxon>Neoptera</taxon>
        <taxon>Endopterygota</taxon>
        <taxon>Diptera</taxon>
        <taxon>Brachycera</taxon>
        <taxon>Muscomorpha</taxon>
        <taxon>Ephydroidea</taxon>
        <taxon>Drosophilidae</taxon>
        <taxon>Scaptodrosophila</taxon>
    </lineage>
</organism>
<dbReference type="InterPro" id="IPR037059">
    <property type="entry name" value="RHD_DNA_bind_dom_sf"/>
</dbReference>
<accession>A0A6J2TGQ1</accession>
<name>A0A6J2TGQ1_DROLE</name>
<dbReference type="GeneID" id="115624174"/>
<keyword evidence="1" id="KW-1185">Reference proteome</keyword>
<dbReference type="GO" id="GO:0003677">
    <property type="term" value="F:DNA binding"/>
    <property type="evidence" value="ECO:0007669"/>
    <property type="project" value="InterPro"/>
</dbReference>
<dbReference type="GO" id="GO:0003700">
    <property type="term" value="F:DNA-binding transcription factor activity"/>
    <property type="evidence" value="ECO:0007669"/>
    <property type="project" value="InterPro"/>
</dbReference>
<gene>
    <name evidence="2" type="primary">LOC115624174</name>
</gene>
<reference evidence="2" key="1">
    <citation type="submission" date="2025-08" db="UniProtKB">
        <authorList>
            <consortium name="RefSeq"/>
        </authorList>
    </citation>
    <scope>IDENTIFICATION</scope>
    <source>
        <strain evidence="2">11010-0011.00</strain>
        <tissue evidence="2">Whole body</tissue>
    </source>
</reference>
<dbReference type="AlphaFoldDB" id="A0A6J2TGQ1"/>
<sequence length="372" mass="42911">MKKNMGVSFKFSAQPSGRHHFRYISEGLRGPLKSQKGKWPAVSLSCPKHFGKDIMIVCQLVKKMEGSEEYFVSGNTLQYIGQKEGYEKPRKRNERREINLNFEPVSAYMKVDSNNVYSTTFKFELENYCIVKSGYKEIRENLARLKAPITADLVQMPSDDVMLKKSGKDETVHLAFTTFIINGQKREKIADTIISQGILNASDMVRIDYCCNSELSVDGKTRIHLLLSDVKKNYLIRICEAEGEWKSAFIQPSEIIKSRRMVIYEAPKYDGPVSSKSIKCRLGLYDDNELLNDTDVAYVRYEIEKKQPVNIFSMVEICQLKMLSHFGTTGEFTDTYNIKQQWARNFKSRALQEPVNTFSIDKICQLKMLRHF</sequence>
<dbReference type="Gene3D" id="2.60.40.340">
    <property type="entry name" value="Rel homology domain (RHD), DNA-binding domain"/>
    <property type="match status" value="1"/>
</dbReference>
<dbReference type="RefSeq" id="XP_030374630.1">
    <property type="nucleotide sequence ID" value="XM_030518770.1"/>
</dbReference>
<proteinExistence type="predicted"/>
<evidence type="ECO:0000313" key="1">
    <source>
        <dbReference type="Proteomes" id="UP000504634"/>
    </source>
</evidence>